<evidence type="ECO:0000313" key="2">
    <source>
        <dbReference type="Proteomes" id="UP000243459"/>
    </source>
</evidence>
<reference evidence="2" key="1">
    <citation type="journal article" date="2017" name="Nat. Commun.">
        <title>The asparagus genome sheds light on the origin and evolution of a young Y chromosome.</title>
        <authorList>
            <person name="Harkess A."/>
            <person name="Zhou J."/>
            <person name="Xu C."/>
            <person name="Bowers J.E."/>
            <person name="Van der Hulst R."/>
            <person name="Ayyampalayam S."/>
            <person name="Mercati F."/>
            <person name="Riccardi P."/>
            <person name="McKain M.R."/>
            <person name="Kakrana A."/>
            <person name="Tang H."/>
            <person name="Ray J."/>
            <person name="Groenendijk J."/>
            <person name="Arikit S."/>
            <person name="Mathioni S.M."/>
            <person name="Nakano M."/>
            <person name="Shan H."/>
            <person name="Telgmann-Rauber A."/>
            <person name="Kanno A."/>
            <person name="Yue Z."/>
            <person name="Chen H."/>
            <person name="Li W."/>
            <person name="Chen Y."/>
            <person name="Xu X."/>
            <person name="Zhang Y."/>
            <person name="Luo S."/>
            <person name="Chen H."/>
            <person name="Gao J."/>
            <person name="Mao Z."/>
            <person name="Pires J.C."/>
            <person name="Luo M."/>
            <person name="Kudrna D."/>
            <person name="Wing R.A."/>
            <person name="Meyers B.C."/>
            <person name="Yi K."/>
            <person name="Kong H."/>
            <person name="Lavrijsen P."/>
            <person name="Sunseri F."/>
            <person name="Falavigna A."/>
            <person name="Ye Y."/>
            <person name="Leebens-Mack J.H."/>
            <person name="Chen G."/>
        </authorList>
    </citation>
    <scope>NUCLEOTIDE SEQUENCE [LARGE SCALE GENOMIC DNA]</scope>
    <source>
        <strain evidence="2">cv. DH0086</strain>
    </source>
</reference>
<name>A0A5P1EAT7_ASPOF</name>
<dbReference type="Gramene" id="ONK62995">
    <property type="protein sequence ID" value="ONK62995"/>
    <property type="gene ID" value="A4U43_C07F10300"/>
</dbReference>
<proteinExistence type="predicted"/>
<keyword evidence="2" id="KW-1185">Reference proteome</keyword>
<organism evidence="1 2">
    <name type="scientific">Asparagus officinalis</name>
    <name type="common">Garden asparagus</name>
    <dbReference type="NCBI Taxonomy" id="4686"/>
    <lineage>
        <taxon>Eukaryota</taxon>
        <taxon>Viridiplantae</taxon>
        <taxon>Streptophyta</taxon>
        <taxon>Embryophyta</taxon>
        <taxon>Tracheophyta</taxon>
        <taxon>Spermatophyta</taxon>
        <taxon>Magnoliopsida</taxon>
        <taxon>Liliopsida</taxon>
        <taxon>Asparagales</taxon>
        <taxon>Asparagaceae</taxon>
        <taxon>Asparagoideae</taxon>
        <taxon>Asparagus</taxon>
    </lineage>
</organism>
<evidence type="ECO:0000313" key="1">
    <source>
        <dbReference type="EMBL" id="ONK62995.1"/>
    </source>
</evidence>
<gene>
    <name evidence="1" type="ORF">A4U43_C07F10300</name>
</gene>
<sequence length="112" mass="12946">MKYSSVWAQVNHILDEDDVQVLQKLGVYIVDHKIVKKVAQAELLSSLHFAIGRLVSFKRQQPADAFVFARIAEVLWMIRNRSHERFHPLSNCWEVEAILMLLDSSVVQIAFL</sequence>
<protein>
    <submittedName>
        <fullName evidence="1">Uncharacterized protein</fullName>
    </submittedName>
</protein>
<accession>A0A5P1EAT7</accession>
<dbReference type="EMBL" id="CM007387">
    <property type="protein sequence ID" value="ONK62995.1"/>
    <property type="molecule type" value="Genomic_DNA"/>
</dbReference>
<dbReference type="AlphaFoldDB" id="A0A5P1EAT7"/>
<dbReference type="Proteomes" id="UP000243459">
    <property type="component" value="Chromosome 7"/>
</dbReference>